<dbReference type="AlphaFoldDB" id="A0A0S4QH56"/>
<protein>
    <recommendedName>
        <fullName evidence="3">DUF2993 domain-containing protein</fullName>
    </recommendedName>
</protein>
<name>A0A0S4QH56_9ACTN</name>
<reference evidence="2" key="1">
    <citation type="submission" date="2015-11" db="EMBL/GenBank/DDBJ databases">
        <authorList>
            <person name="Varghese N."/>
        </authorList>
    </citation>
    <scope>NUCLEOTIDE SEQUENCE [LARGE SCALE GENOMIC DNA]</scope>
    <source>
        <strain evidence="2">DSM 45899</strain>
    </source>
</reference>
<dbReference type="EMBL" id="FAOZ01000002">
    <property type="protein sequence ID" value="CUU54104.1"/>
    <property type="molecule type" value="Genomic_DNA"/>
</dbReference>
<sequence length="181" mass="18432">MAAAPFVVIAALLVTDRLLVRVVEHRLTERFGCTGTFVGTRSVHIGGFPFLTQLAAGNLRTVTATAAGIGPAGRLTDVAVTFRDVRVPVWSVLLGRGRSSSLTVGSVSAAAVLRFGSDDRPVLAGSGGLLSRPLAAGSSAEPVLPPGTHLDSVEPMPGGLRVTVTIPGGVLAETGGRLCRG</sequence>
<dbReference type="Pfam" id="PF11209">
    <property type="entry name" value="LmeA"/>
    <property type="match status" value="1"/>
</dbReference>
<proteinExistence type="predicted"/>
<dbReference type="InterPro" id="IPR021373">
    <property type="entry name" value="DUF2993"/>
</dbReference>
<dbReference type="RefSeq" id="WP_165615449.1">
    <property type="nucleotide sequence ID" value="NZ_FAOZ01000002.1"/>
</dbReference>
<evidence type="ECO:0008006" key="3">
    <source>
        <dbReference type="Google" id="ProtNLM"/>
    </source>
</evidence>
<evidence type="ECO:0000313" key="2">
    <source>
        <dbReference type="Proteomes" id="UP000198802"/>
    </source>
</evidence>
<keyword evidence="2" id="KW-1185">Reference proteome</keyword>
<organism evidence="1 2">
    <name type="scientific">Parafrankia irregularis</name>
    <dbReference type="NCBI Taxonomy" id="795642"/>
    <lineage>
        <taxon>Bacteria</taxon>
        <taxon>Bacillati</taxon>
        <taxon>Actinomycetota</taxon>
        <taxon>Actinomycetes</taxon>
        <taxon>Frankiales</taxon>
        <taxon>Frankiaceae</taxon>
        <taxon>Parafrankia</taxon>
    </lineage>
</organism>
<accession>A0A0S4QH56</accession>
<dbReference type="Proteomes" id="UP000198802">
    <property type="component" value="Unassembled WGS sequence"/>
</dbReference>
<evidence type="ECO:0000313" key="1">
    <source>
        <dbReference type="EMBL" id="CUU54104.1"/>
    </source>
</evidence>
<gene>
    <name evidence="1" type="ORF">Ga0074812_102107</name>
</gene>